<feature type="chain" id="PRO_5023884204" description="Secreted protein" evidence="1">
    <location>
        <begin position="36"/>
        <end position="141"/>
    </location>
</feature>
<evidence type="ECO:0008006" key="4">
    <source>
        <dbReference type="Google" id="ProtNLM"/>
    </source>
</evidence>
<feature type="signal peptide" evidence="1">
    <location>
        <begin position="1"/>
        <end position="35"/>
    </location>
</feature>
<keyword evidence="3" id="KW-1185">Reference proteome</keyword>
<evidence type="ECO:0000313" key="3">
    <source>
        <dbReference type="Proteomes" id="UP000324897"/>
    </source>
</evidence>
<name>A0A5J9VLQ6_9POAL</name>
<protein>
    <recommendedName>
        <fullName evidence="4">Secreted protein</fullName>
    </recommendedName>
</protein>
<dbReference type="Gramene" id="TVU36455">
    <property type="protein sequence ID" value="TVU36455"/>
    <property type="gene ID" value="EJB05_18390"/>
</dbReference>
<accession>A0A5J9VLQ6</accession>
<sequence>MTRSTNRNGGGAGLPFTLHLLTLALLYIRLHTCSTREAGDHSRIHPHTHNPYTHIKAITIHRSTPIHPVHHRFRIDPTTTHKVGEITAAEVAGVVLAVKPMASVVVPGCRRNAVQRQRLVRITGYRLPEGKPFDGGASCTR</sequence>
<organism evidence="2 3">
    <name type="scientific">Eragrostis curvula</name>
    <name type="common">weeping love grass</name>
    <dbReference type="NCBI Taxonomy" id="38414"/>
    <lineage>
        <taxon>Eukaryota</taxon>
        <taxon>Viridiplantae</taxon>
        <taxon>Streptophyta</taxon>
        <taxon>Embryophyta</taxon>
        <taxon>Tracheophyta</taxon>
        <taxon>Spermatophyta</taxon>
        <taxon>Magnoliopsida</taxon>
        <taxon>Liliopsida</taxon>
        <taxon>Poales</taxon>
        <taxon>Poaceae</taxon>
        <taxon>PACMAD clade</taxon>
        <taxon>Chloridoideae</taxon>
        <taxon>Eragrostideae</taxon>
        <taxon>Eragrostidinae</taxon>
        <taxon>Eragrostis</taxon>
    </lineage>
</organism>
<feature type="non-terminal residue" evidence="2">
    <location>
        <position position="1"/>
    </location>
</feature>
<proteinExistence type="predicted"/>
<keyword evidence="1" id="KW-0732">Signal</keyword>
<dbReference type="AlphaFoldDB" id="A0A5J9VLQ6"/>
<evidence type="ECO:0000256" key="1">
    <source>
        <dbReference type="SAM" id="SignalP"/>
    </source>
</evidence>
<comment type="caution">
    <text evidence="2">The sequence shown here is derived from an EMBL/GenBank/DDBJ whole genome shotgun (WGS) entry which is preliminary data.</text>
</comment>
<reference evidence="2 3" key="1">
    <citation type="journal article" date="2019" name="Sci. Rep.">
        <title>A high-quality genome of Eragrostis curvula grass provides insights into Poaceae evolution and supports new strategies to enhance forage quality.</title>
        <authorList>
            <person name="Carballo J."/>
            <person name="Santos B.A.C.M."/>
            <person name="Zappacosta D."/>
            <person name="Garbus I."/>
            <person name="Selva J.P."/>
            <person name="Gallo C.A."/>
            <person name="Diaz A."/>
            <person name="Albertini E."/>
            <person name="Caccamo M."/>
            <person name="Echenique V."/>
        </authorList>
    </citation>
    <scope>NUCLEOTIDE SEQUENCE [LARGE SCALE GENOMIC DNA]</scope>
    <source>
        <strain evidence="3">cv. Victoria</strain>
        <tissue evidence="2">Leaf</tissue>
    </source>
</reference>
<evidence type="ECO:0000313" key="2">
    <source>
        <dbReference type="EMBL" id="TVU36455.1"/>
    </source>
</evidence>
<gene>
    <name evidence="2" type="ORF">EJB05_18390</name>
</gene>
<dbReference type="EMBL" id="RWGY01000009">
    <property type="protein sequence ID" value="TVU36455.1"/>
    <property type="molecule type" value="Genomic_DNA"/>
</dbReference>
<dbReference type="Proteomes" id="UP000324897">
    <property type="component" value="Unassembled WGS sequence"/>
</dbReference>